<dbReference type="InterPro" id="IPR036259">
    <property type="entry name" value="MFS_trans_sf"/>
</dbReference>
<evidence type="ECO:0000313" key="11">
    <source>
        <dbReference type="Proteomes" id="UP000681075"/>
    </source>
</evidence>
<dbReference type="PRINTS" id="PR01036">
    <property type="entry name" value="TCRTETB"/>
</dbReference>
<name>A0A8S8XA60_9PROT</name>
<evidence type="ECO:0000313" key="10">
    <source>
        <dbReference type="EMBL" id="GIL38741.1"/>
    </source>
</evidence>
<keyword evidence="7 8" id="KW-0472">Membrane</keyword>
<feature type="transmembrane region" description="Helical" evidence="8">
    <location>
        <begin position="489"/>
        <end position="507"/>
    </location>
</feature>
<evidence type="ECO:0000256" key="4">
    <source>
        <dbReference type="ARBA" id="ARBA00022475"/>
    </source>
</evidence>
<dbReference type="PANTHER" id="PTHR42718">
    <property type="entry name" value="MAJOR FACILITATOR SUPERFAMILY MULTIDRUG TRANSPORTER MFSC"/>
    <property type="match status" value="1"/>
</dbReference>
<feature type="transmembrane region" description="Helical" evidence="8">
    <location>
        <begin position="59"/>
        <end position="79"/>
    </location>
</feature>
<dbReference type="CDD" id="cd17503">
    <property type="entry name" value="MFS_LmrB_MDR_like"/>
    <property type="match status" value="1"/>
</dbReference>
<feature type="transmembrane region" description="Helical" evidence="8">
    <location>
        <begin position="204"/>
        <end position="224"/>
    </location>
</feature>
<proteinExistence type="inferred from homology"/>
<keyword evidence="11" id="KW-1185">Reference proteome</keyword>
<keyword evidence="3" id="KW-0813">Transport</keyword>
<feature type="domain" description="Major facilitator superfamily (MFS) profile" evidence="9">
    <location>
        <begin position="21"/>
        <end position="511"/>
    </location>
</feature>
<dbReference type="EMBL" id="BOPV01000001">
    <property type="protein sequence ID" value="GIL38741.1"/>
    <property type="molecule type" value="Genomic_DNA"/>
</dbReference>
<feature type="transmembrane region" description="Helical" evidence="8">
    <location>
        <begin position="314"/>
        <end position="333"/>
    </location>
</feature>
<dbReference type="PROSITE" id="PS50850">
    <property type="entry name" value="MFS"/>
    <property type="match status" value="1"/>
</dbReference>
<feature type="transmembrane region" description="Helical" evidence="8">
    <location>
        <begin position="340"/>
        <end position="360"/>
    </location>
</feature>
<comment type="caution">
    <text evidence="10">The sequence shown here is derived from an EMBL/GenBank/DDBJ whole genome shotgun (WGS) entry which is preliminary data.</text>
</comment>
<keyword evidence="4" id="KW-1003">Cell membrane</keyword>
<evidence type="ECO:0000259" key="9">
    <source>
        <dbReference type="PROSITE" id="PS50850"/>
    </source>
</evidence>
<evidence type="ECO:0000256" key="3">
    <source>
        <dbReference type="ARBA" id="ARBA00022448"/>
    </source>
</evidence>
<reference evidence="10" key="1">
    <citation type="submission" date="2021-02" db="EMBL/GenBank/DDBJ databases">
        <title>Genome sequence of Rhodospirillales sp. strain TMPK1 isolated from soil.</title>
        <authorList>
            <person name="Nakai R."/>
            <person name="Kusada H."/>
            <person name="Tamaki H."/>
        </authorList>
    </citation>
    <scope>NUCLEOTIDE SEQUENCE</scope>
    <source>
        <strain evidence="10">TMPK1</strain>
    </source>
</reference>
<organism evidence="10 11">
    <name type="scientific">Roseiterribacter gracilis</name>
    <dbReference type="NCBI Taxonomy" id="2812848"/>
    <lineage>
        <taxon>Bacteria</taxon>
        <taxon>Pseudomonadati</taxon>
        <taxon>Pseudomonadota</taxon>
        <taxon>Alphaproteobacteria</taxon>
        <taxon>Rhodospirillales</taxon>
        <taxon>Roseiterribacteraceae</taxon>
        <taxon>Roseiterribacter</taxon>
    </lineage>
</organism>
<feature type="transmembrane region" description="Helical" evidence="8">
    <location>
        <begin position="144"/>
        <end position="164"/>
    </location>
</feature>
<dbReference type="GO" id="GO:0022857">
    <property type="term" value="F:transmembrane transporter activity"/>
    <property type="evidence" value="ECO:0007669"/>
    <property type="project" value="InterPro"/>
</dbReference>
<dbReference type="NCBIfam" id="TIGR00711">
    <property type="entry name" value="efflux_EmrB"/>
    <property type="match status" value="1"/>
</dbReference>
<keyword evidence="6 8" id="KW-1133">Transmembrane helix</keyword>
<feature type="transmembrane region" description="Helical" evidence="8">
    <location>
        <begin position="112"/>
        <end position="132"/>
    </location>
</feature>
<protein>
    <submittedName>
        <fullName evidence="10">MFS transporter</fullName>
    </submittedName>
</protein>
<dbReference type="RefSeq" id="WP_420241797.1">
    <property type="nucleotide sequence ID" value="NZ_BOPV01000001.1"/>
</dbReference>
<accession>A0A8S8XA60</accession>
<feature type="transmembrane region" description="Helical" evidence="8">
    <location>
        <begin position="19"/>
        <end position="39"/>
    </location>
</feature>
<dbReference type="InterPro" id="IPR011701">
    <property type="entry name" value="MFS"/>
</dbReference>
<dbReference type="Proteomes" id="UP000681075">
    <property type="component" value="Unassembled WGS sequence"/>
</dbReference>
<keyword evidence="5 8" id="KW-0812">Transmembrane</keyword>
<comment type="subcellular location">
    <subcellularLocation>
        <location evidence="1">Cell membrane</location>
        <topology evidence="1">Multi-pass membrane protein</topology>
    </subcellularLocation>
</comment>
<dbReference type="PANTHER" id="PTHR42718:SF9">
    <property type="entry name" value="MAJOR FACILITATOR SUPERFAMILY MULTIDRUG TRANSPORTER MFSC"/>
    <property type="match status" value="1"/>
</dbReference>
<comment type="similarity">
    <text evidence="2">Belongs to the major facilitator superfamily. EmrB family.</text>
</comment>
<evidence type="ECO:0000256" key="8">
    <source>
        <dbReference type="SAM" id="Phobius"/>
    </source>
</evidence>
<evidence type="ECO:0000256" key="6">
    <source>
        <dbReference type="ARBA" id="ARBA00022989"/>
    </source>
</evidence>
<evidence type="ECO:0000256" key="7">
    <source>
        <dbReference type="ARBA" id="ARBA00023136"/>
    </source>
</evidence>
<dbReference type="AlphaFoldDB" id="A0A8S8XA60"/>
<evidence type="ECO:0000256" key="1">
    <source>
        <dbReference type="ARBA" id="ARBA00004651"/>
    </source>
</evidence>
<evidence type="ECO:0000256" key="5">
    <source>
        <dbReference type="ARBA" id="ARBA00022692"/>
    </source>
</evidence>
<feature type="transmembrane region" description="Helical" evidence="8">
    <location>
        <begin position="170"/>
        <end position="192"/>
    </location>
</feature>
<dbReference type="GO" id="GO:0005886">
    <property type="term" value="C:plasma membrane"/>
    <property type="evidence" value="ECO:0007669"/>
    <property type="project" value="UniProtKB-SubCell"/>
</dbReference>
<evidence type="ECO:0000256" key="2">
    <source>
        <dbReference type="ARBA" id="ARBA00008537"/>
    </source>
</evidence>
<feature type="transmembrane region" description="Helical" evidence="8">
    <location>
        <begin position="236"/>
        <end position="254"/>
    </location>
</feature>
<dbReference type="InterPro" id="IPR004638">
    <property type="entry name" value="EmrB-like"/>
</dbReference>
<dbReference type="SUPFAM" id="SSF103473">
    <property type="entry name" value="MFS general substrate transporter"/>
    <property type="match status" value="1"/>
</dbReference>
<sequence length="520" mass="56578">MSDTTIQDSAAAKPDLRKILGFVAMVFGMFMAILDIQIVSSSLPQIQSGLAASSDEISWIQTAYLIAEIVMIPLSGYLSRVMSTRVLYAVSALSFTASSALCAFAWDLDSMVLFRALQGFLGGAMIPTVFAAAFKMFPKRPPSVIIGLIATLAPAVGPSVGGYLTETYSWHWLFLINLVPGLVVAAAVWLLVDIDRADWSLLKSIDLIGLGTMAVFLGSLEYVVEEGPRYDWLQDPSIRNFAVVCAIAGAFFFWRVLRTAKPIVDLRAYADRNFTIGSILQFVVGMGLYGGTYVMPIFLGRVRGYNALQIGETVIIYGVFMCMSAPIAGTLARKFDPRKVLALGLSCFGIGFWLNSFLTADSAFWELFLPQALRGFGAITCIIPITNMSLGTLAPAKLGNASGLFNLSRNLGGAIGLALINTQLNDRLQLHWNQLAAQINPARPQVGQFIEKLSDRFGDLVDGDPTMAAMKRLGQIVYREATVLTFNDVLLTMGFAFFLMLPLLFLARRPKPAAEPISAH</sequence>
<feature type="transmembrane region" description="Helical" evidence="8">
    <location>
        <begin position="86"/>
        <end position="106"/>
    </location>
</feature>
<dbReference type="Gene3D" id="1.20.1720.10">
    <property type="entry name" value="Multidrug resistance protein D"/>
    <property type="match status" value="1"/>
</dbReference>
<dbReference type="Pfam" id="PF07690">
    <property type="entry name" value="MFS_1"/>
    <property type="match status" value="1"/>
</dbReference>
<dbReference type="InterPro" id="IPR020846">
    <property type="entry name" value="MFS_dom"/>
</dbReference>
<dbReference type="Gene3D" id="1.20.1250.20">
    <property type="entry name" value="MFS general substrate transporter like domains"/>
    <property type="match status" value="1"/>
</dbReference>
<gene>
    <name evidence="10" type="primary">emrB</name>
    <name evidence="10" type="ORF">TMPK1_09780</name>
</gene>
<feature type="transmembrane region" description="Helical" evidence="8">
    <location>
        <begin position="274"/>
        <end position="294"/>
    </location>
</feature>